<dbReference type="PANTHER" id="PTHR43022:SF1">
    <property type="entry name" value="PROTEIN SMF"/>
    <property type="match status" value="1"/>
</dbReference>
<accession>A0A087CDK8</accession>
<sequence length="480" mass="51612">MSITIADSRTPDGQSPIDDETLARALLSYCTDGPDPFMESLMLACRHGLLDGAWDIWQSISEERRYPSPGSGPAARKLEEAFARVIRRSNNPHRDAVAGIRARFRARCSHWTNRASRIPSEHKDGQYAWLSMDGDFWLMAPHHPCWPDRLNDLALHGDSQTPLCLWGRGRPEALSTCGHPIAIVGSREADESGRRTTYALSRAVSGQGHLVISGGAIGIDVCAHRAALAVDRNLLMPADDGTLPNPGSTLAVFAGGLRHIGPARNRDVFAQMLAQGGALISELSPETIPDARRFLVRNRIIAALSGTVVIVQARTRSGALNTAHWANTLCREVYAIPGSIETPHHAGCNALIRDHQAEALLNAEELLGSITHSHRSAPQGRTGGSSSEKTPVCRAQLPPVEARLMGIIMAHSHHAGGLHAGLVMTLANESCVRKRPMPAGKAMLGALRPEEVFSGLGSLESRGLIRIDEQGLITCGDTAS</sequence>
<dbReference type="RefSeq" id="WP_051921876.1">
    <property type="nucleotide sequence ID" value="NZ_JGZI01000010.1"/>
</dbReference>
<organism evidence="3 4">
    <name type="scientific">Bifidobacterium psychraerophilum</name>
    <dbReference type="NCBI Taxonomy" id="218140"/>
    <lineage>
        <taxon>Bacteria</taxon>
        <taxon>Bacillati</taxon>
        <taxon>Actinomycetota</taxon>
        <taxon>Actinomycetes</taxon>
        <taxon>Bifidobacteriales</taxon>
        <taxon>Bifidobacteriaceae</taxon>
        <taxon>Bifidobacterium</taxon>
    </lineage>
</organism>
<feature type="domain" description="Smf/DprA SLOG" evidence="2">
    <location>
        <begin position="139"/>
        <end position="368"/>
    </location>
</feature>
<evidence type="ECO:0000313" key="4">
    <source>
        <dbReference type="Proteomes" id="UP000029050"/>
    </source>
</evidence>
<comment type="caution">
    <text evidence="3">The sequence shown here is derived from an EMBL/GenBank/DDBJ whole genome shotgun (WGS) entry which is preliminary data.</text>
</comment>
<dbReference type="PANTHER" id="PTHR43022">
    <property type="entry name" value="PROTEIN SMF"/>
    <property type="match status" value="1"/>
</dbReference>
<dbReference type="InterPro" id="IPR003488">
    <property type="entry name" value="DprA"/>
</dbReference>
<dbReference type="eggNOG" id="COG0758">
    <property type="taxonomic scope" value="Bacteria"/>
</dbReference>
<reference evidence="3 4" key="1">
    <citation type="submission" date="2014-03" db="EMBL/GenBank/DDBJ databases">
        <title>Genomics of Bifidobacteria.</title>
        <authorList>
            <person name="Ventura M."/>
            <person name="Milani C."/>
            <person name="Lugli G.A."/>
        </authorList>
    </citation>
    <scope>NUCLEOTIDE SEQUENCE [LARGE SCALE GENOMIC DNA]</scope>
    <source>
        <strain evidence="3 4">LMG 21775</strain>
    </source>
</reference>
<dbReference type="Gene3D" id="3.40.50.450">
    <property type="match status" value="1"/>
</dbReference>
<gene>
    <name evidence="3" type="ORF">BPSY_1766</name>
</gene>
<dbReference type="GeneID" id="98300960"/>
<proteinExistence type="inferred from homology"/>
<dbReference type="GO" id="GO:0009294">
    <property type="term" value="P:DNA-mediated transformation"/>
    <property type="evidence" value="ECO:0007669"/>
    <property type="project" value="InterPro"/>
</dbReference>
<evidence type="ECO:0000259" key="2">
    <source>
        <dbReference type="Pfam" id="PF02481"/>
    </source>
</evidence>
<evidence type="ECO:0000313" key="3">
    <source>
        <dbReference type="EMBL" id="KFI81358.1"/>
    </source>
</evidence>
<dbReference type="InterPro" id="IPR057666">
    <property type="entry name" value="DrpA_SLOG"/>
</dbReference>
<name>A0A087CDK8_9BIFI</name>
<protein>
    <submittedName>
        <fullName evidence="3">DNA recombination-mediator protein A</fullName>
    </submittedName>
</protein>
<dbReference type="EMBL" id="JGZI01000010">
    <property type="protein sequence ID" value="KFI81358.1"/>
    <property type="molecule type" value="Genomic_DNA"/>
</dbReference>
<dbReference type="SUPFAM" id="SSF102405">
    <property type="entry name" value="MCP/YpsA-like"/>
    <property type="match status" value="1"/>
</dbReference>
<dbReference type="AlphaFoldDB" id="A0A087CDK8"/>
<evidence type="ECO:0000256" key="1">
    <source>
        <dbReference type="ARBA" id="ARBA00006525"/>
    </source>
</evidence>
<comment type="similarity">
    <text evidence="1">Belongs to the DprA/Smf family.</text>
</comment>
<dbReference type="STRING" id="218140.BPSY_1766"/>
<dbReference type="OrthoDB" id="9785707at2"/>
<dbReference type="Proteomes" id="UP000029050">
    <property type="component" value="Unassembled WGS sequence"/>
</dbReference>
<dbReference type="Pfam" id="PF02481">
    <property type="entry name" value="DNA_processg_A"/>
    <property type="match status" value="1"/>
</dbReference>
<keyword evidence="4" id="KW-1185">Reference proteome</keyword>